<evidence type="ECO:0000256" key="1">
    <source>
        <dbReference type="SAM" id="SignalP"/>
    </source>
</evidence>
<dbReference type="EMBL" id="PQNY01000017">
    <property type="protein sequence ID" value="POS00905.1"/>
    <property type="molecule type" value="Genomic_DNA"/>
</dbReference>
<feature type="signal peptide" evidence="1">
    <location>
        <begin position="1"/>
        <end position="21"/>
    </location>
</feature>
<accession>A0A2S4N5C8</accession>
<evidence type="ECO:0000313" key="3">
    <source>
        <dbReference type="EMBL" id="POS00905.1"/>
    </source>
</evidence>
<comment type="caution">
    <text evidence="3">The sequence shown here is derived from an EMBL/GenBank/DDBJ whole genome shotgun (WGS) entry which is preliminary data.</text>
</comment>
<dbReference type="RefSeq" id="WP_146047011.1">
    <property type="nucleotide sequence ID" value="NZ_PQNY01000017.1"/>
</dbReference>
<sequence length="200" mass="22670">MKKQILTLLSILCVQSMFSQMAVYDASANATAVETKATAAQTLAKTTAMLKELTILKEKYNEMRDDVEMVSDVISTGMEIQKLITTLSNMNNNVETAVNYIYQQSLISTEEKIKLIDAFYILANKGLDALDKATDVVTTGNYKMTDAERLNILNETLKEVNRQNNIIIYFFQKLKSSVNNVKQKKNNTRTVNKLYNDTKR</sequence>
<protein>
    <recommendedName>
        <fullName evidence="2">UBA domain-containing protein</fullName>
    </recommendedName>
</protein>
<evidence type="ECO:0000313" key="4">
    <source>
        <dbReference type="Proteomes" id="UP000237056"/>
    </source>
</evidence>
<dbReference type="Proteomes" id="UP000237056">
    <property type="component" value="Unassembled WGS sequence"/>
</dbReference>
<dbReference type="OrthoDB" id="1429505at2"/>
<evidence type="ECO:0000259" key="2">
    <source>
        <dbReference type="PROSITE" id="PS50030"/>
    </source>
</evidence>
<dbReference type="PROSITE" id="PS50030">
    <property type="entry name" value="UBA"/>
    <property type="match status" value="1"/>
</dbReference>
<keyword evidence="1" id="KW-0732">Signal</keyword>
<gene>
    <name evidence="3" type="ORF">Q361_1178</name>
</gene>
<keyword evidence="4" id="KW-1185">Reference proteome</keyword>
<feature type="chain" id="PRO_5015410037" description="UBA domain-containing protein" evidence="1">
    <location>
        <begin position="22"/>
        <end position="200"/>
    </location>
</feature>
<dbReference type="InterPro" id="IPR015940">
    <property type="entry name" value="UBA"/>
</dbReference>
<organism evidence="3 4">
    <name type="scientific">Flavobacterium croceum DSM 17960</name>
    <dbReference type="NCBI Taxonomy" id="1121886"/>
    <lineage>
        <taxon>Bacteria</taxon>
        <taxon>Pseudomonadati</taxon>
        <taxon>Bacteroidota</taxon>
        <taxon>Flavobacteriia</taxon>
        <taxon>Flavobacteriales</taxon>
        <taxon>Flavobacteriaceae</taxon>
        <taxon>Flavobacterium</taxon>
    </lineage>
</organism>
<dbReference type="AlphaFoldDB" id="A0A2S4N5C8"/>
<feature type="domain" description="UBA" evidence="2">
    <location>
        <begin position="62"/>
        <end position="104"/>
    </location>
</feature>
<name>A0A2S4N5C8_9FLAO</name>
<proteinExistence type="predicted"/>
<reference evidence="3 4" key="1">
    <citation type="submission" date="2018-01" db="EMBL/GenBank/DDBJ databases">
        <title>Genomic Encyclopedia of Type Strains, Phase I: the one thousand microbial genomes (KMG-I) project.</title>
        <authorList>
            <person name="Goeker M."/>
        </authorList>
    </citation>
    <scope>NUCLEOTIDE SEQUENCE [LARGE SCALE GENOMIC DNA]</scope>
    <source>
        <strain evidence="3 4">DSM 17960</strain>
    </source>
</reference>